<name>A0A8C6YZJ0_NOTPE</name>
<sequence length="69" mass="8303">MHIGIFLCMCIYTYIYMHTFAHTHLPSELLGIIHYNLINFLNLTPFRIKCVCKMRKMINRNKNKLIKKC</sequence>
<keyword evidence="2" id="KW-1185">Reference proteome</keyword>
<dbReference type="AlphaFoldDB" id="A0A8C6YZJ0"/>
<evidence type="ECO:0000313" key="1">
    <source>
        <dbReference type="Ensembl" id="ENSNPEP00000007762.1"/>
    </source>
</evidence>
<accession>A0A8C6YZJ0</accession>
<proteinExistence type="predicted"/>
<evidence type="ECO:0000313" key="2">
    <source>
        <dbReference type="Proteomes" id="UP000694420"/>
    </source>
</evidence>
<dbReference type="Proteomes" id="UP000694420">
    <property type="component" value="Unplaced"/>
</dbReference>
<protein>
    <submittedName>
        <fullName evidence="1">Uncharacterized protein</fullName>
    </submittedName>
</protein>
<reference evidence="1" key="2">
    <citation type="submission" date="2025-09" db="UniProtKB">
        <authorList>
            <consortium name="Ensembl"/>
        </authorList>
    </citation>
    <scope>IDENTIFICATION</scope>
</reference>
<organism evidence="1 2">
    <name type="scientific">Nothoprocta perdicaria</name>
    <name type="common">Chilean tinamou</name>
    <name type="synonym">Crypturus perdicarius</name>
    <dbReference type="NCBI Taxonomy" id="30464"/>
    <lineage>
        <taxon>Eukaryota</taxon>
        <taxon>Metazoa</taxon>
        <taxon>Chordata</taxon>
        <taxon>Craniata</taxon>
        <taxon>Vertebrata</taxon>
        <taxon>Euteleostomi</taxon>
        <taxon>Archelosauria</taxon>
        <taxon>Archosauria</taxon>
        <taxon>Dinosauria</taxon>
        <taxon>Saurischia</taxon>
        <taxon>Theropoda</taxon>
        <taxon>Coelurosauria</taxon>
        <taxon>Aves</taxon>
        <taxon>Palaeognathae</taxon>
        <taxon>Tinamiformes</taxon>
        <taxon>Tinamidae</taxon>
        <taxon>Nothoprocta</taxon>
    </lineage>
</organism>
<dbReference type="Ensembl" id="ENSNPET00000007957.1">
    <property type="protein sequence ID" value="ENSNPEP00000007762.1"/>
    <property type="gene ID" value="ENSNPEG00000005814.1"/>
</dbReference>
<reference evidence="1" key="1">
    <citation type="submission" date="2025-08" db="UniProtKB">
        <authorList>
            <consortium name="Ensembl"/>
        </authorList>
    </citation>
    <scope>IDENTIFICATION</scope>
</reference>